<evidence type="ECO:0000313" key="1">
    <source>
        <dbReference type="EMBL" id="CAL8118565.1"/>
    </source>
</evidence>
<keyword evidence="2" id="KW-1185">Reference proteome</keyword>
<accession>A0ABP1R847</accession>
<gene>
    <name evidence="1" type="ORF">ODALV1_LOCUS18190</name>
</gene>
<dbReference type="EMBL" id="CAXLJM020000057">
    <property type="protein sequence ID" value="CAL8118565.1"/>
    <property type="molecule type" value="Genomic_DNA"/>
</dbReference>
<name>A0ABP1R847_9HEXA</name>
<dbReference type="Proteomes" id="UP001642540">
    <property type="component" value="Unassembled WGS sequence"/>
</dbReference>
<comment type="caution">
    <text evidence="1">The sequence shown here is derived from an EMBL/GenBank/DDBJ whole genome shotgun (WGS) entry which is preliminary data.</text>
</comment>
<sequence length="119" mass="13559">MTTLNIAKVTTFAFVPTCNKSSSATQRQLELEPVLCSSSPGLANQQLISSSDKLLFSKLFNWDYPLVPSERRRFSSSTNFNMNSNCDLQQQNYYAENKSDCEHATMWTLYGYLSNEISY</sequence>
<evidence type="ECO:0000313" key="2">
    <source>
        <dbReference type="Proteomes" id="UP001642540"/>
    </source>
</evidence>
<proteinExistence type="predicted"/>
<organism evidence="1 2">
    <name type="scientific">Orchesella dallaii</name>
    <dbReference type="NCBI Taxonomy" id="48710"/>
    <lineage>
        <taxon>Eukaryota</taxon>
        <taxon>Metazoa</taxon>
        <taxon>Ecdysozoa</taxon>
        <taxon>Arthropoda</taxon>
        <taxon>Hexapoda</taxon>
        <taxon>Collembola</taxon>
        <taxon>Entomobryomorpha</taxon>
        <taxon>Entomobryoidea</taxon>
        <taxon>Orchesellidae</taxon>
        <taxon>Orchesellinae</taxon>
        <taxon>Orchesella</taxon>
    </lineage>
</organism>
<reference evidence="1 2" key="1">
    <citation type="submission" date="2024-08" db="EMBL/GenBank/DDBJ databases">
        <authorList>
            <person name="Cucini C."/>
            <person name="Frati F."/>
        </authorList>
    </citation>
    <scope>NUCLEOTIDE SEQUENCE [LARGE SCALE GENOMIC DNA]</scope>
</reference>
<protein>
    <submittedName>
        <fullName evidence="1">Uncharacterized protein</fullName>
    </submittedName>
</protein>